<dbReference type="InterPro" id="IPR000653">
    <property type="entry name" value="DegT/StrS_aminotransferase"/>
</dbReference>
<evidence type="ECO:0000313" key="6">
    <source>
        <dbReference type="Proteomes" id="UP001224433"/>
    </source>
</evidence>
<keyword evidence="5" id="KW-0808">Transferase</keyword>
<gene>
    <name evidence="5" type="ORF">P8A20_23070</name>
</gene>
<keyword evidence="1 3" id="KW-0663">Pyridoxal phosphate</keyword>
<reference evidence="5 6" key="1">
    <citation type="submission" date="2023-03" db="EMBL/GenBank/DDBJ databases">
        <title>Isolation and description of six Streptomyces strains from soil environments, able to metabolize different microbial glucans.</title>
        <authorList>
            <person name="Widen T."/>
            <person name="Larsbrink J."/>
        </authorList>
    </citation>
    <scope>NUCLEOTIDE SEQUENCE [LARGE SCALE GENOMIC DNA]</scope>
    <source>
        <strain evidence="5 6">Alt3</strain>
    </source>
</reference>
<keyword evidence="6" id="KW-1185">Reference proteome</keyword>
<dbReference type="CDD" id="cd00616">
    <property type="entry name" value="AHBA_syn"/>
    <property type="match status" value="1"/>
</dbReference>
<dbReference type="InterPro" id="IPR015422">
    <property type="entry name" value="PyrdxlP-dep_Trfase_small"/>
</dbReference>
<evidence type="ECO:0000256" key="2">
    <source>
        <dbReference type="ARBA" id="ARBA00037999"/>
    </source>
</evidence>
<dbReference type="GO" id="GO:0008483">
    <property type="term" value="F:transaminase activity"/>
    <property type="evidence" value="ECO:0007669"/>
    <property type="project" value="UniProtKB-KW"/>
</dbReference>
<protein>
    <submittedName>
        <fullName evidence="5">DegT/DnrJ/EryC1/StrS family aminotransferase</fullName>
        <ecNumber evidence="5">2.6.1.-</ecNumber>
    </submittedName>
</protein>
<sequence length="461" mass="49033">MTTVAQDLPDTGVPRGGVFTGDSQGLHGLVLDVRGGTVPAYTSSGCVAHGELAGLLAGRTDRLDPSAPDSVFHREEHEPLPGERRPVPFLPKSRLLTPAEQRVAAECFARTLATGELTSGPAVATFEAALADFTGLHATATSSGTDGLIVALRSVGVEPGDEVIIPANSFAATENAVLACGAVPVLADVEPERHTLDPVSAGAAVTSRTRAVLPVHLYGRLADMAALRRTADAHGLRVVEDACQAIGVTGVGRHSDAAVLSFNPYKNFGLTGKAGAVLTGDGELAERVRAIAYHGFHPDTKNVKTEPWGLNSKIDNPIASVAMGLLPGLTLKNYRRAFLAGRYVTGLAELHAAGLLTLPSFTPDHAWHLFTVRVPGGPAERERIRARVREDGGVETDIYYPVLTHRQRTPLHGRLFSRSRLPHTEQLHTTAFQIPLHNQLSLTEQNRVIEALHAAVRPTAR</sequence>
<evidence type="ECO:0000256" key="1">
    <source>
        <dbReference type="ARBA" id="ARBA00022898"/>
    </source>
</evidence>
<keyword evidence="5" id="KW-0032">Aminotransferase</keyword>
<feature type="region of interest" description="Disordered" evidence="4">
    <location>
        <begin position="66"/>
        <end position="89"/>
    </location>
</feature>
<dbReference type="Gene3D" id="3.90.1150.10">
    <property type="entry name" value="Aspartate Aminotransferase, domain 1"/>
    <property type="match status" value="1"/>
</dbReference>
<dbReference type="RefSeq" id="WP_261988985.1">
    <property type="nucleotide sequence ID" value="NZ_CP120983.1"/>
</dbReference>
<dbReference type="SUPFAM" id="SSF53383">
    <property type="entry name" value="PLP-dependent transferases"/>
    <property type="match status" value="1"/>
</dbReference>
<dbReference type="Pfam" id="PF01041">
    <property type="entry name" value="DegT_DnrJ_EryC1"/>
    <property type="match status" value="1"/>
</dbReference>
<organism evidence="5 6">
    <name type="scientific">Streptomyces glycanivorans</name>
    <dbReference type="NCBI Taxonomy" id="3033808"/>
    <lineage>
        <taxon>Bacteria</taxon>
        <taxon>Bacillati</taxon>
        <taxon>Actinomycetota</taxon>
        <taxon>Actinomycetes</taxon>
        <taxon>Kitasatosporales</taxon>
        <taxon>Streptomycetaceae</taxon>
        <taxon>Streptomyces</taxon>
    </lineage>
</organism>
<comment type="similarity">
    <text evidence="2 3">Belongs to the DegT/DnrJ/EryC1 family.</text>
</comment>
<dbReference type="InterPro" id="IPR015421">
    <property type="entry name" value="PyrdxlP-dep_Trfase_major"/>
</dbReference>
<dbReference type="EMBL" id="CP120983">
    <property type="protein sequence ID" value="WLQ66278.1"/>
    <property type="molecule type" value="Genomic_DNA"/>
</dbReference>
<name>A0ABY9JF53_9ACTN</name>
<proteinExistence type="inferred from homology"/>
<evidence type="ECO:0000313" key="5">
    <source>
        <dbReference type="EMBL" id="WLQ66278.1"/>
    </source>
</evidence>
<dbReference type="Gene3D" id="3.40.640.10">
    <property type="entry name" value="Type I PLP-dependent aspartate aminotransferase-like (Major domain)"/>
    <property type="match status" value="1"/>
</dbReference>
<evidence type="ECO:0000256" key="4">
    <source>
        <dbReference type="SAM" id="MobiDB-lite"/>
    </source>
</evidence>
<dbReference type="EC" id="2.6.1.-" evidence="5"/>
<dbReference type="InterPro" id="IPR015424">
    <property type="entry name" value="PyrdxlP-dep_Trfase"/>
</dbReference>
<feature type="compositionally biased region" description="Basic and acidic residues" evidence="4">
    <location>
        <begin position="71"/>
        <end position="86"/>
    </location>
</feature>
<dbReference type="PANTHER" id="PTHR30244:SF36">
    <property type="entry name" value="3-OXO-GLUCOSE-6-PHOSPHATE:GLUTAMATE AMINOTRANSFERASE"/>
    <property type="match status" value="1"/>
</dbReference>
<dbReference type="Proteomes" id="UP001224433">
    <property type="component" value="Chromosome"/>
</dbReference>
<accession>A0ABY9JF53</accession>
<evidence type="ECO:0000256" key="3">
    <source>
        <dbReference type="RuleBase" id="RU004508"/>
    </source>
</evidence>
<dbReference type="PANTHER" id="PTHR30244">
    <property type="entry name" value="TRANSAMINASE"/>
    <property type="match status" value="1"/>
</dbReference>